<dbReference type="InterPro" id="IPR051461">
    <property type="entry name" value="UPF0750_membrane"/>
</dbReference>
<dbReference type="PANTHER" id="PTHR33545:SF5">
    <property type="entry name" value="UPF0750 MEMBRANE PROTEIN YITT"/>
    <property type="match status" value="1"/>
</dbReference>
<dbReference type="CDD" id="cd16380">
    <property type="entry name" value="YitT_C"/>
    <property type="match status" value="1"/>
</dbReference>
<evidence type="ECO:0000256" key="3">
    <source>
        <dbReference type="ARBA" id="ARBA00022692"/>
    </source>
</evidence>
<evidence type="ECO:0000256" key="5">
    <source>
        <dbReference type="ARBA" id="ARBA00023136"/>
    </source>
</evidence>
<dbReference type="EMBL" id="CBFW010000297">
    <property type="protein sequence ID" value="CDC75438.1"/>
    <property type="molecule type" value="Genomic_DNA"/>
</dbReference>
<keyword evidence="3 6" id="KW-0812">Transmembrane</keyword>
<dbReference type="Proteomes" id="UP000017938">
    <property type="component" value="Unassembled WGS sequence"/>
</dbReference>
<evidence type="ECO:0000259" key="7">
    <source>
        <dbReference type="Pfam" id="PF10035"/>
    </source>
</evidence>
<evidence type="ECO:0000313" key="10">
    <source>
        <dbReference type="Proteomes" id="UP000017938"/>
    </source>
</evidence>
<reference evidence="9 11" key="2">
    <citation type="submission" date="2022-03" db="EMBL/GenBank/DDBJ databases">
        <title>Metagenome-assembled genomes from swine fecal metagenomes.</title>
        <authorList>
            <person name="Holman D.B."/>
            <person name="Kommadath A."/>
        </authorList>
    </citation>
    <scope>NUCLEOTIDE SEQUENCE [LARGE SCALE GENOMIC DNA]</scope>
    <source>
        <strain evidence="9">SUG147</strain>
    </source>
</reference>
<dbReference type="Proteomes" id="UP001139365">
    <property type="component" value="Unassembled WGS sequence"/>
</dbReference>
<dbReference type="Pfam" id="PF02588">
    <property type="entry name" value="YitT_membrane"/>
    <property type="match status" value="1"/>
</dbReference>
<dbReference type="GO" id="GO:0005886">
    <property type="term" value="C:plasma membrane"/>
    <property type="evidence" value="ECO:0007669"/>
    <property type="project" value="UniProtKB-SubCell"/>
</dbReference>
<gene>
    <name evidence="8" type="ORF">BN580_01838</name>
    <name evidence="9" type="ORF">MR241_00330</name>
</gene>
<feature type="transmembrane region" description="Helical" evidence="6">
    <location>
        <begin position="82"/>
        <end position="102"/>
    </location>
</feature>
<name>R6TPV5_9BACT</name>
<keyword evidence="4 6" id="KW-1133">Transmembrane helix</keyword>
<keyword evidence="2" id="KW-1003">Cell membrane</keyword>
<evidence type="ECO:0000313" key="11">
    <source>
        <dbReference type="Proteomes" id="UP001139365"/>
    </source>
</evidence>
<protein>
    <submittedName>
        <fullName evidence="9">YitT family protein</fullName>
    </submittedName>
</protein>
<organism evidence="8 10">
    <name type="scientific">Candidatus Colimorpha enterica</name>
    <dbReference type="NCBI Taxonomy" id="3083063"/>
    <lineage>
        <taxon>Bacteria</taxon>
        <taxon>Pseudomonadati</taxon>
        <taxon>Bacteroidota</taxon>
        <taxon>Bacteroidia</taxon>
        <taxon>Bacteroidales</taxon>
        <taxon>Candidatus Colimorpha</taxon>
    </lineage>
</organism>
<comment type="subcellular location">
    <subcellularLocation>
        <location evidence="1">Cell membrane</location>
        <topology evidence="1">Multi-pass membrane protein</topology>
    </subcellularLocation>
</comment>
<dbReference type="Pfam" id="PF10035">
    <property type="entry name" value="DUF2179"/>
    <property type="match status" value="1"/>
</dbReference>
<feature type="domain" description="DUF2179" evidence="7">
    <location>
        <begin position="226"/>
        <end position="279"/>
    </location>
</feature>
<feature type="transmembrane region" description="Helical" evidence="6">
    <location>
        <begin position="7"/>
        <end position="29"/>
    </location>
</feature>
<evidence type="ECO:0000313" key="8">
    <source>
        <dbReference type="EMBL" id="CDC75438.1"/>
    </source>
</evidence>
<proteinExistence type="predicted"/>
<keyword evidence="5 6" id="KW-0472">Membrane</keyword>
<feature type="transmembrane region" description="Helical" evidence="6">
    <location>
        <begin position="41"/>
        <end position="70"/>
    </location>
</feature>
<evidence type="ECO:0000256" key="4">
    <source>
        <dbReference type="ARBA" id="ARBA00022989"/>
    </source>
</evidence>
<dbReference type="EMBL" id="JALEMU010000008">
    <property type="protein sequence ID" value="MCI5754725.1"/>
    <property type="molecule type" value="Genomic_DNA"/>
</dbReference>
<dbReference type="AlphaFoldDB" id="R6TPV5"/>
<dbReference type="Gene3D" id="3.30.70.120">
    <property type="match status" value="1"/>
</dbReference>
<evidence type="ECO:0000256" key="1">
    <source>
        <dbReference type="ARBA" id="ARBA00004651"/>
    </source>
</evidence>
<dbReference type="InterPro" id="IPR019264">
    <property type="entry name" value="DUF2179"/>
</dbReference>
<evidence type="ECO:0000313" key="9">
    <source>
        <dbReference type="EMBL" id="MCI5754725.1"/>
    </source>
</evidence>
<reference evidence="8" key="1">
    <citation type="submission" date="2012-11" db="EMBL/GenBank/DDBJ databases">
        <title>Dependencies among metagenomic species, viruses, plasmids and units of genetic variation.</title>
        <authorList>
            <person name="Nielsen H.B."/>
            <person name="Almeida M."/>
            <person name="Juncker A.S."/>
            <person name="Rasmussen S."/>
            <person name="Li J."/>
            <person name="Sunagawa S."/>
            <person name="Plichta D."/>
            <person name="Gautier L."/>
            <person name="Le Chatelier E."/>
            <person name="Peletier E."/>
            <person name="Bonde I."/>
            <person name="Nielsen T."/>
            <person name="Manichanh C."/>
            <person name="Arumugam M."/>
            <person name="Batto J."/>
            <person name="Santos M.B.Q.D."/>
            <person name="Blom N."/>
            <person name="Borruel N."/>
            <person name="Burgdorf K.S."/>
            <person name="Boumezbeur F."/>
            <person name="Casellas F."/>
            <person name="Dore J."/>
            <person name="Guarner F."/>
            <person name="Hansen T."/>
            <person name="Hildebrand F."/>
            <person name="Kaas R.S."/>
            <person name="Kennedy S."/>
            <person name="Kristiansen K."/>
            <person name="Kultima J.R."/>
            <person name="Leonard P."/>
            <person name="Levenez F."/>
            <person name="Lund O."/>
            <person name="Moumen B."/>
            <person name="Le Paslier D."/>
            <person name="Pons N."/>
            <person name="Pedersen O."/>
            <person name="Prifti E."/>
            <person name="Qin J."/>
            <person name="Raes J."/>
            <person name="Tap J."/>
            <person name="Tims S."/>
            <person name="Ussery D.W."/>
            <person name="Yamada T."/>
            <person name="MetaHit consortium"/>
            <person name="Renault P."/>
            <person name="Sicheritz-Ponten T."/>
            <person name="Bork P."/>
            <person name="Wang J."/>
            <person name="Brunak S."/>
            <person name="Ehrlich S.D."/>
        </authorList>
    </citation>
    <scope>NUCLEOTIDE SEQUENCE [LARGE SCALE GENOMIC DNA]</scope>
</reference>
<dbReference type="InterPro" id="IPR015867">
    <property type="entry name" value="N-reg_PII/ATP_PRibTrfase_C"/>
</dbReference>
<evidence type="ECO:0000256" key="6">
    <source>
        <dbReference type="SAM" id="Phobius"/>
    </source>
</evidence>
<dbReference type="PIRSF" id="PIRSF006483">
    <property type="entry name" value="Membrane_protein_YitT"/>
    <property type="match status" value="1"/>
</dbReference>
<feature type="transmembrane region" description="Helical" evidence="6">
    <location>
        <begin position="178"/>
        <end position="197"/>
    </location>
</feature>
<sequence>MKKFFGIIYDWLMMAVGCAVFSVAIAVFLEPSGIAPGGASGIAIILNVMTGFPTGTAILLINIPLLILGMIGVSREFAVRSVYATVVLSLMTDFVSFLYSKIPVLTTDPFLCSVAGGVLTAVGMAFVFRHGGSTGGTDIVARLIRKKRRDVPTGKIFLAVDSVIIAASAVFSRKIDSALYAAVALFVTTKVLDMLLYGTDEAKFLVIISSVPEKIAEGLLREIDCGVTYANGYGGYTGHDKKIILCAVKKHNYPRVKDMVNSIDPTAFMIVSSASEIYGEGYKMHGAEEL</sequence>
<feature type="transmembrane region" description="Helical" evidence="6">
    <location>
        <begin position="114"/>
        <end position="132"/>
    </location>
</feature>
<dbReference type="PANTHER" id="PTHR33545">
    <property type="entry name" value="UPF0750 MEMBRANE PROTEIN YITT-RELATED"/>
    <property type="match status" value="1"/>
</dbReference>
<accession>R6TPV5</accession>
<dbReference type="STRING" id="1263015.BN580_01838"/>
<dbReference type="InterPro" id="IPR003740">
    <property type="entry name" value="YitT"/>
</dbReference>
<feature type="transmembrane region" description="Helical" evidence="6">
    <location>
        <begin position="153"/>
        <end position="172"/>
    </location>
</feature>
<comment type="caution">
    <text evidence="8">The sequence shown here is derived from an EMBL/GenBank/DDBJ whole genome shotgun (WGS) entry which is preliminary data.</text>
</comment>
<evidence type="ECO:0000256" key="2">
    <source>
        <dbReference type="ARBA" id="ARBA00022475"/>
    </source>
</evidence>